<dbReference type="EMBL" id="CP074402">
    <property type="protein sequence ID" value="QVJ02788.1"/>
    <property type="molecule type" value="Genomic_DNA"/>
</dbReference>
<dbReference type="Proteomes" id="UP000682416">
    <property type="component" value="Chromosome"/>
</dbReference>
<keyword evidence="2" id="KW-1185">Reference proteome</keyword>
<accession>A0A975LCM5</accession>
<dbReference type="KEGG" id="nec:KGD82_11215"/>
<gene>
    <name evidence="1" type="ORF">KGD82_11215</name>
</gene>
<proteinExistence type="predicted"/>
<evidence type="ECO:0000313" key="2">
    <source>
        <dbReference type="Proteomes" id="UP000682416"/>
    </source>
</evidence>
<dbReference type="AlphaFoldDB" id="A0A975LCM5"/>
<organism evidence="1 2">
    <name type="scientific">Nocardiopsis eucommiae</name>
    <dbReference type="NCBI Taxonomy" id="2831970"/>
    <lineage>
        <taxon>Bacteria</taxon>
        <taxon>Bacillati</taxon>
        <taxon>Actinomycetota</taxon>
        <taxon>Actinomycetes</taxon>
        <taxon>Streptosporangiales</taxon>
        <taxon>Nocardiopsidaceae</taxon>
        <taxon>Nocardiopsis</taxon>
    </lineage>
</organism>
<reference evidence="1" key="1">
    <citation type="submission" date="2021-05" db="EMBL/GenBank/DDBJ databases">
        <authorList>
            <person name="Kaiqin L."/>
            <person name="Jian G."/>
        </authorList>
    </citation>
    <scope>NUCLEOTIDE SEQUENCE</scope>
    <source>
        <strain evidence="1">HDS5</strain>
    </source>
</reference>
<dbReference type="SUPFAM" id="SSF53756">
    <property type="entry name" value="UDP-Glycosyltransferase/glycogen phosphorylase"/>
    <property type="match status" value="1"/>
</dbReference>
<protein>
    <submittedName>
        <fullName evidence="1">Glycosyltransferase family 1 protein</fullName>
    </submittedName>
</protein>
<sequence length="405" mass="43955">MRRAVVLVEPATEHAGHWQDALTRLAQAAAAEGRQVMVITLNGTPDHVHRELQDHGAHVATNPEGSKARFLFALAQGVFWTARTARRLLPHRRLPHQITLIARCLLESASLRTARHLLGRAPEIAVILTASEALHGLTQALSGTSHLRVVHEVNTTEDRLVRGLGRIASPRRVAVICPTRSVEEEIRDRFPGLVTAVHPFAIAIPSERMASGERAQARHALGLPEEEPVLCLVGGWWPHKDMDTVTTALEHLAVPLHIIVAGNPTDPGLLDRIARSPGITLHALPGPLTPASIRQVYAASSFTAVIRHPGVCKESGLVADCARFGVPLLLSDHDPALTQRVTSWATVVPPHDPAALARAIDQAVKHPPPKPPPTAAEDLGLCTPAQMLTFFRTLTTQEPRPCHRR</sequence>
<evidence type="ECO:0000313" key="1">
    <source>
        <dbReference type="EMBL" id="QVJ02788.1"/>
    </source>
</evidence>
<dbReference type="Gene3D" id="3.40.50.2000">
    <property type="entry name" value="Glycogen Phosphorylase B"/>
    <property type="match status" value="1"/>
</dbReference>
<name>A0A975LCM5_9ACTN</name>